<evidence type="ECO:0008006" key="3">
    <source>
        <dbReference type="Google" id="ProtNLM"/>
    </source>
</evidence>
<name>A0ABP7TMG3_9PSEU</name>
<keyword evidence="2" id="KW-1185">Reference proteome</keyword>
<dbReference type="EMBL" id="BAABAL010000019">
    <property type="protein sequence ID" value="GAA4028333.1"/>
    <property type="molecule type" value="Genomic_DNA"/>
</dbReference>
<dbReference type="Pfam" id="PF02452">
    <property type="entry name" value="PemK_toxin"/>
    <property type="match status" value="1"/>
</dbReference>
<organism evidence="1 2">
    <name type="scientific">Allokutzneria multivorans</name>
    <dbReference type="NCBI Taxonomy" id="1142134"/>
    <lineage>
        <taxon>Bacteria</taxon>
        <taxon>Bacillati</taxon>
        <taxon>Actinomycetota</taxon>
        <taxon>Actinomycetes</taxon>
        <taxon>Pseudonocardiales</taxon>
        <taxon>Pseudonocardiaceae</taxon>
        <taxon>Allokutzneria</taxon>
    </lineage>
</organism>
<comment type="caution">
    <text evidence="1">The sequence shown here is derived from an EMBL/GenBank/DDBJ whole genome shotgun (WGS) entry which is preliminary data.</text>
</comment>
<gene>
    <name evidence="1" type="ORF">GCM10022247_61640</name>
</gene>
<accession>A0ABP7TMG3</accession>
<sequence>MLGDQQQVKRVREVPTRARATDLVYAPDLDGQADPGEVVWTWVPFEEDPSKGKDRPLLVVGRDGSMLHAMMLSSQVPDHHEEQDWLELGEGAWDRSGRASYLRLDRLFELGEDDIRREGAVLEADRFTRVAIALRKRYGWR</sequence>
<reference evidence="2" key="1">
    <citation type="journal article" date="2019" name="Int. J. Syst. Evol. Microbiol.">
        <title>The Global Catalogue of Microorganisms (GCM) 10K type strain sequencing project: providing services to taxonomists for standard genome sequencing and annotation.</title>
        <authorList>
            <consortium name="The Broad Institute Genomics Platform"/>
            <consortium name="The Broad Institute Genome Sequencing Center for Infectious Disease"/>
            <person name="Wu L."/>
            <person name="Ma J."/>
        </authorList>
    </citation>
    <scope>NUCLEOTIDE SEQUENCE [LARGE SCALE GENOMIC DNA]</scope>
    <source>
        <strain evidence="2">JCM 17342</strain>
    </source>
</reference>
<dbReference type="RefSeq" id="WP_344882502.1">
    <property type="nucleotide sequence ID" value="NZ_BAABAL010000019.1"/>
</dbReference>
<evidence type="ECO:0000313" key="1">
    <source>
        <dbReference type="EMBL" id="GAA4028333.1"/>
    </source>
</evidence>
<dbReference type="SUPFAM" id="SSF50118">
    <property type="entry name" value="Cell growth inhibitor/plasmid maintenance toxic component"/>
    <property type="match status" value="1"/>
</dbReference>
<protein>
    <recommendedName>
        <fullName evidence="3">PemK-like, MazF-like toxin of type II toxin-antitoxin system</fullName>
    </recommendedName>
</protein>
<dbReference type="InterPro" id="IPR003477">
    <property type="entry name" value="PemK-like"/>
</dbReference>
<evidence type="ECO:0000313" key="2">
    <source>
        <dbReference type="Proteomes" id="UP001501747"/>
    </source>
</evidence>
<proteinExistence type="predicted"/>
<dbReference type="Proteomes" id="UP001501747">
    <property type="component" value="Unassembled WGS sequence"/>
</dbReference>